<evidence type="ECO:0000256" key="9">
    <source>
        <dbReference type="ARBA" id="ARBA00023065"/>
    </source>
</evidence>
<dbReference type="Gene3D" id="3.40.50.300">
    <property type="entry name" value="P-loop containing nucleotide triphosphate hydrolases"/>
    <property type="match status" value="1"/>
</dbReference>
<dbReference type="Pfam" id="PF00005">
    <property type="entry name" value="ABC_tran"/>
    <property type="match status" value="1"/>
</dbReference>
<gene>
    <name evidence="13" type="primary">fbpC</name>
    <name evidence="13" type="ORF">Psi02_30180</name>
</gene>
<keyword evidence="3" id="KW-0410">Iron transport</keyword>
<keyword evidence="6 13" id="KW-0067">ATP-binding</keyword>
<dbReference type="SMART" id="SM00382">
    <property type="entry name" value="AAA"/>
    <property type="match status" value="1"/>
</dbReference>
<dbReference type="PROSITE" id="PS50893">
    <property type="entry name" value="ABC_TRANSPORTER_2"/>
    <property type="match status" value="1"/>
</dbReference>
<evidence type="ECO:0000313" key="13">
    <source>
        <dbReference type="EMBL" id="GII46594.1"/>
    </source>
</evidence>
<dbReference type="GO" id="GO:0016020">
    <property type="term" value="C:membrane"/>
    <property type="evidence" value="ECO:0007669"/>
    <property type="project" value="InterPro"/>
</dbReference>
<feature type="domain" description="ABC transporter" evidence="12">
    <location>
        <begin position="6"/>
        <end position="238"/>
    </location>
</feature>
<keyword evidence="1" id="KW-0813">Transport</keyword>
<protein>
    <recommendedName>
        <fullName evidence="11">ABC-type quaternary amine transporter</fullName>
        <ecNumber evidence="11">7.6.2.9</ecNumber>
    </recommendedName>
</protein>
<dbReference type="GO" id="GO:0015418">
    <property type="term" value="F:ABC-type quaternary ammonium compound transporting activity"/>
    <property type="evidence" value="ECO:0007669"/>
    <property type="project" value="UniProtKB-EC"/>
</dbReference>
<evidence type="ECO:0000256" key="3">
    <source>
        <dbReference type="ARBA" id="ARBA00022496"/>
    </source>
</evidence>
<dbReference type="InterPro" id="IPR027417">
    <property type="entry name" value="P-loop_NTPase"/>
</dbReference>
<sequence length="351" mass="36998">MTAPGLSVAGLSKSFGALTVLKELDLTVPAGELTALIGRSGSGKSTLLRLIAGFDRPGTGTVTVAGRTLTAPAIDVPSHRRRIGYVTQEGSLFPHLTVAENVTFGLPRRTRHDDRVVAELLELVALDHRYARRHPHQLSGGEQQRVALARALATRPDLVLLDEPFSALDAELRADTRRAVTAALAATRTTAVLVTHDQSEALSLAEQVAVLRDGMIVQVGSPVEVYRRPVDRTVAAFVGELTAIPASLNGDTADTALGRISLPEPAHGIGAVLVRPEQIVVTDPAPGLAHATALAIDFRGHDGLVRLRVDTEYADAESGLTVTARSAGQLLPEPGQRVGVRLTGTALASTR</sequence>
<evidence type="ECO:0000256" key="2">
    <source>
        <dbReference type="ARBA" id="ARBA00022475"/>
    </source>
</evidence>
<keyword evidence="5" id="KW-0547">Nucleotide-binding</keyword>
<dbReference type="InterPro" id="IPR008995">
    <property type="entry name" value="Mo/tungstate-bd_C_term_dom"/>
</dbReference>
<keyword evidence="4" id="KW-0997">Cell inner membrane</keyword>
<dbReference type="RefSeq" id="WP_203974524.1">
    <property type="nucleotide sequence ID" value="NZ_BAAAKY010000014.1"/>
</dbReference>
<keyword evidence="2" id="KW-1003">Cell membrane</keyword>
<proteinExistence type="predicted"/>
<evidence type="ECO:0000256" key="8">
    <source>
        <dbReference type="ARBA" id="ARBA00023004"/>
    </source>
</evidence>
<evidence type="ECO:0000259" key="12">
    <source>
        <dbReference type="PROSITE" id="PS50893"/>
    </source>
</evidence>
<evidence type="ECO:0000256" key="11">
    <source>
        <dbReference type="ARBA" id="ARBA00066388"/>
    </source>
</evidence>
<dbReference type="InterPro" id="IPR015853">
    <property type="entry name" value="ABC_transpr_FbpC"/>
</dbReference>
<accession>A0A8J3XMK0</accession>
<evidence type="ECO:0000256" key="1">
    <source>
        <dbReference type="ARBA" id="ARBA00022448"/>
    </source>
</evidence>
<dbReference type="GO" id="GO:0016887">
    <property type="term" value="F:ATP hydrolysis activity"/>
    <property type="evidence" value="ECO:0007669"/>
    <property type="project" value="InterPro"/>
</dbReference>
<dbReference type="SUPFAM" id="SSF52540">
    <property type="entry name" value="P-loop containing nucleoside triphosphate hydrolases"/>
    <property type="match status" value="1"/>
</dbReference>
<name>A0A8J3XMK0_9ACTN</name>
<organism evidence="13 14">
    <name type="scientific">Planotetraspora silvatica</name>
    <dbReference type="NCBI Taxonomy" id="234614"/>
    <lineage>
        <taxon>Bacteria</taxon>
        <taxon>Bacillati</taxon>
        <taxon>Actinomycetota</taxon>
        <taxon>Actinomycetes</taxon>
        <taxon>Streptosporangiales</taxon>
        <taxon>Streptosporangiaceae</taxon>
        <taxon>Planotetraspora</taxon>
    </lineage>
</organism>
<dbReference type="CDD" id="cd03259">
    <property type="entry name" value="ABC_Carb_Solutes_like"/>
    <property type="match status" value="1"/>
</dbReference>
<dbReference type="PROSITE" id="PS00211">
    <property type="entry name" value="ABC_TRANSPORTER_1"/>
    <property type="match status" value="1"/>
</dbReference>
<evidence type="ECO:0000256" key="10">
    <source>
        <dbReference type="ARBA" id="ARBA00023136"/>
    </source>
</evidence>
<evidence type="ECO:0000256" key="6">
    <source>
        <dbReference type="ARBA" id="ARBA00022840"/>
    </source>
</evidence>
<evidence type="ECO:0000256" key="7">
    <source>
        <dbReference type="ARBA" id="ARBA00022967"/>
    </source>
</evidence>
<dbReference type="PANTHER" id="PTHR42781:SF5">
    <property type="entry name" value="PUTRESCINE TRANSPORT ATP-BINDING PROTEIN POTG"/>
    <property type="match status" value="1"/>
</dbReference>
<evidence type="ECO:0000313" key="14">
    <source>
        <dbReference type="Proteomes" id="UP000644610"/>
    </source>
</evidence>
<dbReference type="InterPro" id="IPR017871">
    <property type="entry name" value="ABC_transporter-like_CS"/>
</dbReference>
<dbReference type="PANTHER" id="PTHR42781">
    <property type="entry name" value="SPERMIDINE/PUTRESCINE IMPORT ATP-BINDING PROTEIN POTA"/>
    <property type="match status" value="1"/>
</dbReference>
<keyword evidence="9" id="KW-0406">Ion transport</keyword>
<dbReference type="GO" id="GO:0005524">
    <property type="term" value="F:ATP binding"/>
    <property type="evidence" value="ECO:0007669"/>
    <property type="project" value="UniProtKB-KW"/>
</dbReference>
<reference evidence="13" key="1">
    <citation type="submission" date="2021-01" db="EMBL/GenBank/DDBJ databases">
        <title>Whole genome shotgun sequence of Planotetraspora silvatica NBRC 100141.</title>
        <authorList>
            <person name="Komaki H."/>
            <person name="Tamura T."/>
        </authorList>
    </citation>
    <scope>NUCLEOTIDE SEQUENCE</scope>
    <source>
        <strain evidence="13">NBRC 100141</strain>
    </source>
</reference>
<dbReference type="SUPFAM" id="SSF50331">
    <property type="entry name" value="MOP-like"/>
    <property type="match status" value="1"/>
</dbReference>
<keyword evidence="7" id="KW-1278">Translocase</keyword>
<comment type="caution">
    <text evidence="13">The sequence shown here is derived from an EMBL/GenBank/DDBJ whole genome shotgun (WGS) entry which is preliminary data.</text>
</comment>
<keyword evidence="10" id="KW-0472">Membrane</keyword>
<dbReference type="InterPro" id="IPR050093">
    <property type="entry name" value="ABC_SmlMolc_Importer"/>
</dbReference>
<dbReference type="AlphaFoldDB" id="A0A8J3XMK0"/>
<dbReference type="Proteomes" id="UP000644610">
    <property type="component" value="Unassembled WGS sequence"/>
</dbReference>
<dbReference type="InterPro" id="IPR003439">
    <property type="entry name" value="ABC_transporter-like_ATP-bd"/>
</dbReference>
<keyword evidence="8" id="KW-0408">Iron</keyword>
<evidence type="ECO:0000256" key="4">
    <source>
        <dbReference type="ARBA" id="ARBA00022519"/>
    </source>
</evidence>
<keyword evidence="14" id="KW-1185">Reference proteome</keyword>
<dbReference type="EMBL" id="BOOQ01000019">
    <property type="protein sequence ID" value="GII46594.1"/>
    <property type="molecule type" value="Genomic_DNA"/>
</dbReference>
<dbReference type="GO" id="GO:0015408">
    <property type="term" value="F:ABC-type ferric iron transporter activity"/>
    <property type="evidence" value="ECO:0007669"/>
    <property type="project" value="InterPro"/>
</dbReference>
<dbReference type="EC" id="7.6.2.9" evidence="11"/>
<dbReference type="InterPro" id="IPR003593">
    <property type="entry name" value="AAA+_ATPase"/>
</dbReference>
<dbReference type="FunFam" id="3.40.50.300:FF:000425">
    <property type="entry name" value="Probable ABC transporter, ATP-binding subunit"/>
    <property type="match status" value="1"/>
</dbReference>
<evidence type="ECO:0000256" key="5">
    <source>
        <dbReference type="ARBA" id="ARBA00022741"/>
    </source>
</evidence>